<evidence type="ECO:0000256" key="2">
    <source>
        <dbReference type="PROSITE-ProRule" id="PRU00339"/>
    </source>
</evidence>
<feature type="repeat" description="TPR" evidence="2">
    <location>
        <begin position="77"/>
        <end position="110"/>
    </location>
</feature>
<proteinExistence type="predicted"/>
<evidence type="ECO:0000313" key="3">
    <source>
        <dbReference type="EMBL" id="GGA68052.1"/>
    </source>
</evidence>
<dbReference type="InterPro" id="IPR026634">
    <property type="entry name" value="TPST-like"/>
</dbReference>
<dbReference type="InterPro" id="IPR019734">
    <property type="entry name" value="TPR_rpt"/>
</dbReference>
<dbReference type="Gene3D" id="3.40.50.300">
    <property type="entry name" value="P-loop containing nucleotide triphosphate hydrolases"/>
    <property type="match status" value="1"/>
</dbReference>
<sequence length="564" mass="61925">MNPPAPATAAGHKQQAQAALQAGNTGLALQHMQRACELAPDSVAPRFELGCLLAHLGRPDDAMNHFRACVALQPGFAEGWHFIGLTLARQGHLHDALAPLRRAHALEPGNVRVLERLAQAEFEVGDAADALPLWRALASLRPGDESVELKLGETLSRLGDADAASALYEQALQRDPGSANLWMARAQAEEITGRRDQAEAAYEEALSLRPGWAFPLAGLLGLRRGQAADARVAQAQALLDDPARGDDERALVGYELGKVFDGRGDYPRAMQTWHAANAARRRDQGEPDAGDLASRVESSLAVFNRDLFERAAGLGSTDERPVFIVGMPRSGTTLLEQMLAAHPQVHGAGELPDISLIARDLPSRRGRPQQWPHILEDIALEPLPAAAKRYLAAALRQAPAGTARVVDKYPMNYYLLGLVALMFPKARVLWCRRDPRDVAISIYGENFALAERLATRLDGIGHLVRLQSRMMRHWQAVLPLPILEVRYEDVAADTEAQARRALDFLGLDWDPACLDFHRSERGVQTPSRWQVRQPVHTRSIGRWRHYEDDLAPLLAVLGDEPAEA</sequence>
<dbReference type="Pfam" id="PF13469">
    <property type="entry name" value="Sulfotransfer_3"/>
    <property type="match status" value="1"/>
</dbReference>
<dbReference type="InterPro" id="IPR011990">
    <property type="entry name" value="TPR-like_helical_dom_sf"/>
</dbReference>
<keyword evidence="4" id="KW-1185">Reference proteome</keyword>
<dbReference type="PANTHER" id="PTHR12788:SF10">
    <property type="entry name" value="PROTEIN-TYROSINE SULFOTRANSFERASE"/>
    <property type="match status" value="1"/>
</dbReference>
<protein>
    <submittedName>
        <fullName evidence="3">Sulfotransferase</fullName>
    </submittedName>
</protein>
<dbReference type="SMART" id="SM00028">
    <property type="entry name" value="TPR"/>
    <property type="match status" value="6"/>
</dbReference>
<dbReference type="PANTHER" id="PTHR12788">
    <property type="entry name" value="PROTEIN-TYROSINE SULFOTRANSFERASE 2"/>
    <property type="match status" value="1"/>
</dbReference>
<evidence type="ECO:0000256" key="1">
    <source>
        <dbReference type="ARBA" id="ARBA00022679"/>
    </source>
</evidence>
<accession>A0ABQ1HAE1</accession>
<dbReference type="EMBL" id="BMKC01000001">
    <property type="protein sequence ID" value="GGA68052.1"/>
    <property type="molecule type" value="Genomic_DNA"/>
</dbReference>
<dbReference type="Pfam" id="PF13432">
    <property type="entry name" value="TPR_16"/>
    <property type="match status" value="3"/>
</dbReference>
<dbReference type="Proteomes" id="UP000623419">
    <property type="component" value="Unassembled WGS sequence"/>
</dbReference>
<name>A0ABQ1HAE1_9GAMM</name>
<dbReference type="SUPFAM" id="SSF52540">
    <property type="entry name" value="P-loop containing nucleoside triphosphate hydrolases"/>
    <property type="match status" value="1"/>
</dbReference>
<reference evidence="4" key="1">
    <citation type="journal article" date="2019" name="Int. J. Syst. Evol. Microbiol.">
        <title>The Global Catalogue of Microorganisms (GCM) 10K type strain sequencing project: providing services to taxonomists for standard genome sequencing and annotation.</title>
        <authorList>
            <consortium name="The Broad Institute Genomics Platform"/>
            <consortium name="The Broad Institute Genome Sequencing Center for Infectious Disease"/>
            <person name="Wu L."/>
            <person name="Ma J."/>
        </authorList>
    </citation>
    <scope>NUCLEOTIDE SEQUENCE [LARGE SCALE GENOMIC DNA]</scope>
    <source>
        <strain evidence="4">CGMCC 1.15905</strain>
    </source>
</reference>
<dbReference type="PROSITE" id="PS50005">
    <property type="entry name" value="TPR"/>
    <property type="match status" value="2"/>
</dbReference>
<gene>
    <name evidence="3" type="ORF">GCM10011521_02740</name>
</gene>
<dbReference type="Gene3D" id="1.25.40.10">
    <property type="entry name" value="Tetratricopeptide repeat domain"/>
    <property type="match status" value="2"/>
</dbReference>
<feature type="repeat" description="TPR" evidence="2">
    <location>
        <begin position="145"/>
        <end position="178"/>
    </location>
</feature>
<organism evidence="3 4">
    <name type="scientific">Arenimonas soli</name>
    <dbReference type="NCBI Taxonomy" id="2269504"/>
    <lineage>
        <taxon>Bacteria</taxon>
        <taxon>Pseudomonadati</taxon>
        <taxon>Pseudomonadota</taxon>
        <taxon>Gammaproteobacteria</taxon>
        <taxon>Lysobacterales</taxon>
        <taxon>Lysobacteraceae</taxon>
        <taxon>Arenimonas</taxon>
    </lineage>
</organism>
<dbReference type="RefSeq" id="WP_188660330.1">
    <property type="nucleotide sequence ID" value="NZ_BMKC01000001.1"/>
</dbReference>
<dbReference type="InterPro" id="IPR027417">
    <property type="entry name" value="P-loop_NTPase"/>
</dbReference>
<comment type="caution">
    <text evidence="3">The sequence shown here is derived from an EMBL/GenBank/DDBJ whole genome shotgun (WGS) entry which is preliminary data.</text>
</comment>
<keyword evidence="2" id="KW-0802">TPR repeat</keyword>
<keyword evidence="1" id="KW-0808">Transferase</keyword>
<evidence type="ECO:0000313" key="4">
    <source>
        <dbReference type="Proteomes" id="UP000623419"/>
    </source>
</evidence>
<dbReference type="SUPFAM" id="SSF48452">
    <property type="entry name" value="TPR-like"/>
    <property type="match status" value="1"/>
</dbReference>